<keyword evidence="2" id="KW-1185">Reference proteome</keyword>
<reference evidence="1" key="1">
    <citation type="submission" date="2021-06" db="EMBL/GenBank/DDBJ databases">
        <authorList>
            <person name="Kallberg Y."/>
            <person name="Tangrot J."/>
            <person name="Rosling A."/>
        </authorList>
    </citation>
    <scope>NUCLEOTIDE SEQUENCE</scope>
    <source>
        <strain evidence="1">MA461A</strain>
    </source>
</reference>
<sequence length="67" mass="7567">NTNECGGCEDLELEILAPKKLYRGDLEGVEKWKEIASAVLTTKDSIIKESSQKFLRQPTIEEIIQTD</sequence>
<evidence type="ECO:0000313" key="1">
    <source>
        <dbReference type="EMBL" id="CAG8742177.1"/>
    </source>
</evidence>
<comment type="caution">
    <text evidence="1">The sequence shown here is derived from an EMBL/GenBank/DDBJ whole genome shotgun (WGS) entry which is preliminary data.</text>
</comment>
<name>A0ACA9QFF1_9GLOM</name>
<dbReference type="Proteomes" id="UP000789920">
    <property type="component" value="Unassembled WGS sequence"/>
</dbReference>
<accession>A0ACA9QFF1</accession>
<gene>
    <name evidence="1" type="ORF">RPERSI_LOCUS13263</name>
</gene>
<proteinExistence type="predicted"/>
<protein>
    <submittedName>
        <fullName evidence="1">1663_t:CDS:1</fullName>
    </submittedName>
</protein>
<evidence type="ECO:0000313" key="2">
    <source>
        <dbReference type="Proteomes" id="UP000789920"/>
    </source>
</evidence>
<organism evidence="1 2">
    <name type="scientific">Racocetra persica</name>
    <dbReference type="NCBI Taxonomy" id="160502"/>
    <lineage>
        <taxon>Eukaryota</taxon>
        <taxon>Fungi</taxon>
        <taxon>Fungi incertae sedis</taxon>
        <taxon>Mucoromycota</taxon>
        <taxon>Glomeromycotina</taxon>
        <taxon>Glomeromycetes</taxon>
        <taxon>Diversisporales</taxon>
        <taxon>Gigasporaceae</taxon>
        <taxon>Racocetra</taxon>
    </lineage>
</organism>
<feature type="non-terminal residue" evidence="1">
    <location>
        <position position="1"/>
    </location>
</feature>
<dbReference type="EMBL" id="CAJVQC010029257">
    <property type="protein sequence ID" value="CAG8742177.1"/>
    <property type="molecule type" value="Genomic_DNA"/>
</dbReference>